<dbReference type="Pfam" id="PF00561">
    <property type="entry name" value="Abhydrolase_1"/>
    <property type="match status" value="1"/>
</dbReference>
<name>A0A1L0AVC0_9ASCO</name>
<dbReference type="ESTHER" id="9asco-a0a1l0avc0">
    <property type="family name" value="ABHD11-Acetyl_transferase"/>
</dbReference>
<dbReference type="GO" id="GO:0052689">
    <property type="term" value="F:carboxylic ester hydrolase activity"/>
    <property type="evidence" value="ECO:0007669"/>
    <property type="project" value="TreeGrafter"/>
</dbReference>
<dbReference type="Proteomes" id="UP000183365">
    <property type="component" value="Unassembled WGS sequence"/>
</dbReference>
<dbReference type="PANTHER" id="PTHR46118">
    <property type="entry name" value="PROTEIN ABHD11"/>
    <property type="match status" value="1"/>
</dbReference>
<keyword evidence="5" id="KW-1185">Reference proteome</keyword>
<organism evidence="4 5">
    <name type="scientific">Hanseniaspora guilliermondii</name>
    <dbReference type="NCBI Taxonomy" id="56406"/>
    <lineage>
        <taxon>Eukaryota</taxon>
        <taxon>Fungi</taxon>
        <taxon>Dikarya</taxon>
        <taxon>Ascomycota</taxon>
        <taxon>Saccharomycotina</taxon>
        <taxon>Saccharomycetes</taxon>
        <taxon>Saccharomycodales</taxon>
        <taxon>Saccharomycodaceae</taxon>
        <taxon>Hanseniaspora</taxon>
    </lineage>
</organism>
<evidence type="ECO:0000256" key="2">
    <source>
        <dbReference type="ARBA" id="ARBA00022801"/>
    </source>
</evidence>
<evidence type="ECO:0000313" key="4">
    <source>
        <dbReference type="EMBL" id="SGZ38032.1"/>
    </source>
</evidence>
<accession>A0A1L0AVC0</accession>
<dbReference type="InterPro" id="IPR029058">
    <property type="entry name" value="AB_hydrolase_fold"/>
</dbReference>
<dbReference type="VEuPathDB" id="FungiDB:HGUI_00232"/>
<dbReference type="OrthoDB" id="8119704at2759"/>
<comment type="similarity">
    <text evidence="1">Belongs to the AB hydrolase superfamily.</text>
</comment>
<dbReference type="Gene3D" id="3.40.50.1820">
    <property type="entry name" value="alpha/beta hydrolase"/>
    <property type="match status" value="1"/>
</dbReference>
<dbReference type="PANTHER" id="PTHR46118:SF4">
    <property type="entry name" value="PROTEIN ABHD11"/>
    <property type="match status" value="1"/>
</dbReference>
<evidence type="ECO:0000313" key="5">
    <source>
        <dbReference type="Proteomes" id="UP000183365"/>
    </source>
</evidence>
<evidence type="ECO:0000259" key="3">
    <source>
        <dbReference type="Pfam" id="PF00561"/>
    </source>
</evidence>
<evidence type="ECO:0000256" key="1">
    <source>
        <dbReference type="ARBA" id="ARBA00008645"/>
    </source>
</evidence>
<feature type="domain" description="AB hydrolase-1" evidence="3">
    <location>
        <begin position="48"/>
        <end position="146"/>
    </location>
</feature>
<proteinExistence type="inferred from homology"/>
<reference evidence="5" key="1">
    <citation type="submission" date="2016-11" db="EMBL/GenBank/DDBJ databases">
        <authorList>
            <person name="Guldener U."/>
        </authorList>
    </citation>
    <scope>NUCLEOTIDE SEQUENCE [LARGE SCALE GENOMIC DNA]</scope>
</reference>
<gene>
    <name evidence="4" type="ORF">HGUI_00232</name>
</gene>
<dbReference type="EMBL" id="FQNF01000003">
    <property type="protein sequence ID" value="SGZ38032.1"/>
    <property type="molecule type" value="Genomic_DNA"/>
</dbReference>
<dbReference type="AlphaFoldDB" id="A0A1L0AVC0"/>
<protein>
    <recommendedName>
        <fullName evidence="3">AB hydrolase-1 domain-containing protein</fullName>
    </recommendedName>
</protein>
<dbReference type="SUPFAM" id="SSF53474">
    <property type="entry name" value="alpha/beta-Hydrolases"/>
    <property type="match status" value="1"/>
</dbReference>
<sequence>MLFIGLSIRRFVSTTTSLPYKKVAKLNFDLYKPHHSTYGKLPIHCQEPLIFLHGIYGYSKSFSTDYQQLSNLLQTPVYSIDMRCHGESENCLPFNYETLADDLDNFVITHNLNKPSLLGFSLGAKLAMVALLRSPQLYTSGVIVDNVPLKQDIIKPNLTAFGNALKSVIHDSEIRKHDPLWISKSFDKMKKFCGDMPANFYLFHNIQRKASLLKEYSSDKSKDGLFCKVPIAEISDHFIENVPDWPEEALKEMQTLSPILLIKASHSGFVKEEGLAALKKHFPNLSVTEIAGTHLVMKERPQEYLSAVGRWFYEQNSKKITPSDKKVKTYKNLSQQVVVSSRKVSNTDFL</sequence>
<keyword evidence="2" id="KW-0378">Hydrolase</keyword>
<dbReference type="InterPro" id="IPR000073">
    <property type="entry name" value="AB_hydrolase_1"/>
</dbReference>
<dbReference type="GO" id="GO:0005739">
    <property type="term" value="C:mitochondrion"/>
    <property type="evidence" value="ECO:0007669"/>
    <property type="project" value="TreeGrafter"/>
</dbReference>